<dbReference type="InterPro" id="IPR036291">
    <property type="entry name" value="NAD(P)-bd_dom_sf"/>
</dbReference>
<evidence type="ECO:0000256" key="1">
    <source>
        <dbReference type="ARBA" id="ARBA00023002"/>
    </source>
</evidence>
<keyword evidence="1" id="KW-0560">Oxidoreductase</keyword>
<reference evidence="2 3" key="1">
    <citation type="submission" date="2017-11" db="EMBL/GenBank/DDBJ databases">
        <title>Taxonomic description and genome sequences of Spirosoma HA7 sp. nov., isolated from pollen microhabitat of Corylus avellana.</title>
        <authorList>
            <person name="Ambika Manirajan B."/>
            <person name="Suarez C."/>
            <person name="Ratering S."/>
            <person name="Geissler-Plaum R."/>
            <person name="Cardinale M."/>
            <person name="Sylvia S."/>
        </authorList>
    </citation>
    <scope>NUCLEOTIDE SEQUENCE [LARGE SCALE GENOMIC DNA]</scope>
    <source>
        <strain evidence="2 3">HA7</strain>
    </source>
</reference>
<dbReference type="RefSeq" id="WP_100992610.1">
    <property type="nucleotide sequence ID" value="NZ_CP025096.1"/>
</dbReference>
<dbReference type="PRINTS" id="PR00081">
    <property type="entry name" value="GDHRDH"/>
</dbReference>
<dbReference type="KEGG" id="spir:CWM47_31970"/>
<dbReference type="OrthoDB" id="597510at2"/>
<dbReference type="PANTHER" id="PTHR43157">
    <property type="entry name" value="PHOSPHATIDYLINOSITOL-GLYCAN BIOSYNTHESIS CLASS F PROTEIN-RELATED"/>
    <property type="match status" value="1"/>
</dbReference>
<evidence type="ECO:0000313" key="2">
    <source>
        <dbReference type="EMBL" id="AUD06059.1"/>
    </source>
</evidence>
<dbReference type="PANTHER" id="PTHR43157:SF31">
    <property type="entry name" value="PHOSPHATIDYLINOSITOL-GLYCAN BIOSYNTHESIS CLASS F PROTEIN"/>
    <property type="match status" value="1"/>
</dbReference>
<organism evidence="2 3">
    <name type="scientific">Spirosoma pollinicola</name>
    <dbReference type="NCBI Taxonomy" id="2057025"/>
    <lineage>
        <taxon>Bacteria</taxon>
        <taxon>Pseudomonadati</taxon>
        <taxon>Bacteroidota</taxon>
        <taxon>Cytophagia</taxon>
        <taxon>Cytophagales</taxon>
        <taxon>Cytophagaceae</taxon>
        <taxon>Spirosoma</taxon>
    </lineage>
</organism>
<dbReference type="Proteomes" id="UP000232883">
    <property type="component" value="Chromosome"/>
</dbReference>
<gene>
    <name evidence="2" type="ORF">CWM47_31970</name>
</gene>
<dbReference type="AlphaFoldDB" id="A0A2K8Z8B0"/>
<proteinExistence type="predicted"/>
<accession>A0A2K8Z8B0</accession>
<keyword evidence="3" id="KW-1185">Reference proteome</keyword>
<dbReference type="Gene3D" id="3.40.50.720">
    <property type="entry name" value="NAD(P)-binding Rossmann-like Domain"/>
    <property type="match status" value="1"/>
</dbReference>
<dbReference type="GO" id="GO:0016491">
    <property type="term" value="F:oxidoreductase activity"/>
    <property type="evidence" value="ECO:0007669"/>
    <property type="project" value="UniProtKB-KW"/>
</dbReference>
<dbReference type="InterPro" id="IPR002347">
    <property type="entry name" value="SDR_fam"/>
</dbReference>
<sequence>MKAIDKTLAGKVFLLTGGSSGVGKATALSLAQKGAKIVIISRQAKNAEEALREIAQKTGNDQGDYLVADLAVQASIRKVANEFKQRYSNLHVLANLAGGIFFEQQLTPDGIERSFAVNYLSHFLLTNQLLDMLKESAPARVITVGGNPSFLKHPTINFGDLQSLDRFSGMNATAQAMYARVFFAFELARKLRGTNVTSVVFNPGVIKSNLMRQTPWYMKLIGAMYEPFAREVCEVGGYLATSPDIESTTGVFFNENRQIVPLHQRFDVAIGEKLWAVSQSLINE</sequence>
<dbReference type="EMBL" id="CP025096">
    <property type="protein sequence ID" value="AUD06059.1"/>
    <property type="molecule type" value="Genomic_DNA"/>
</dbReference>
<dbReference type="Pfam" id="PF00106">
    <property type="entry name" value="adh_short"/>
    <property type="match status" value="1"/>
</dbReference>
<protein>
    <submittedName>
        <fullName evidence="2">Oxidoreductase</fullName>
    </submittedName>
</protein>
<dbReference type="SUPFAM" id="SSF51735">
    <property type="entry name" value="NAD(P)-binding Rossmann-fold domains"/>
    <property type="match status" value="1"/>
</dbReference>
<name>A0A2K8Z8B0_9BACT</name>
<evidence type="ECO:0000313" key="3">
    <source>
        <dbReference type="Proteomes" id="UP000232883"/>
    </source>
</evidence>